<accession>A0ABR2T027</accession>
<sequence length="101" mass="11993">MVGAETRFISPWMCGASKFVSLKDVRNFKEKDIRNKALTEVEKRNQNGEEGRLNCPAGHYLIRIERLDGTFRLGRHYRLERDSGFRLWATKVQQCWYLRSR</sequence>
<dbReference type="EMBL" id="JBBPBN010000010">
    <property type="protein sequence ID" value="KAK9030577.1"/>
    <property type="molecule type" value="Genomic_DNA"/>
</dbReference>
<keyword evidence="2" id="KW-1185">Reference proteome</keyword>
<comment type="caution">
    <text evidence="1">The sequence shown here is derived from an EMBL/GenBank/DDBJ whole genome shotgun (WGS) entry which is preliminary data.</text>
</comment>
<dbReference type="Proteomes" id="UP001396334">
    <property type="component" value="Unassembled WGS sequence"/>
</dbReference>
<evidence type="ECO:0000313" key="1">
    <source>
        <dbReference type="EMBL" id="KAK9030577.1"/>
    </source>
</evidence>
<gene>
    <name evidence="1" type="ORF">V6N11_031999</name>
</gene>
<reference evidence="1 2" key="1">
    <citation type="journal article" date="2024" name="G3 (Bethesda)">
        <title>Genome assembly of Hibiscus sabdariffa L. provides insights into metabolisms of medicinal natural products.</title>
        <authorList>
            <person name="Kim T."/>
        </authorList>
    </citation>
    <scope>NUCLEOTIDE SEQUENCE [LARGE SCALE GENOMIC DNA]</scope>
    <source>
        <strain evidence="1">TK-2024</strain>
        <tissue evidence="1">Old leaves</tissue>
    </source>
</reference>
<evidence type="ECO:0000313" key="2">
    <source>
        <dbReference type="Proteomes" id="UP001396334"/>
    </source>
</evidence>
<protein>
    <submittedName>
        <fullName evidence="1">Uncharacterized protein</fullName>
    </submittedName>
</protein>
<organism evidence="1 2">
    <name type="scientific">Hibiscus sabdariffa</name>
    <name type="common">roselle</name>
    <dbReference type="NCBI Taxonomy" id="183260"/>
    <lineage>
        <taxon>Eukaryota</taxon>
        <taxon>Viridiplantae</taxon>
        <taxon>Streptophyta</taxon>
        <taxon>Embryophyta</taxon>
        <taxon>Tracheophyta</taxon>
        <taxon>Spermatophyta</taxon>
        <taxon>Magnoliopsida</taxon>
        <taxon>eudicotyledons</taxon>
        <taxon>Gunneridae</taxon>
        <taxon>Pentapetalae</taxon>
        <taxon>rosids</taxon>
        <taxon>malvids</taxon>
        <taxon>Malvales</taxon>
        <taxon>Malvaceae</taxon>
        <taxon>Malvoideae</taxon>
        <taxon>Hibiscus</taxon>
    </lineage>
</organism>
<proteinExistence type="predicted"/>
<name>A0ABR2T027_9ROSI</name>